<dbReference type="AlphaFoldDB" id="A0A1Y2C088"/>
<dbReference type="Proteomes" id="UP000193642">
    <property type="component" value="Unassembled WGS sequence"/>
</dbReference>
<proteinExistence type="predicted"/>
<evidence type="ECO:0008006" key="4">
    <source>
        <dbReference type="Google" id="ProtNLM"/>
    </source>
</evidence>
<feature type="transmembrane region" description="Helical" evidence="1">
    <location>
        <begin position="60"/>
        <end position="79"/>
    </location>
</feature>
<feature type="transmembrane region" description="Helical" evidence="1">
    <location>
        <begin position="192"/>
        <end position="216"/>
    </location>
</feature>
<dbReference type="OrthoDB" id="2154459at2759"/>
<protein>
    <recommendedName>
        <fullName evidence="4">G-protein coupled receptors family 1 profile domain-containing protein</fullName>
    </recommendedName>
</protein>
<keyword evidence="1" id="KW-0472">Membrane</keyword>
<gene>
    <name evidence="2" type="ORF">BCR33DRAFT_852773</name>
</gene>
<comment type="caution">
    <text evidence="2">The sequence shown here is derived from an EMBL/GenBank/DDBJ whole genome shotgun (WGS) entry which is preliminary data.</text>
</comment>
<accession>A0A1Y2C088</accession>
<keyword evidence="1" id="KW-1133">Transmembrane helix</keyword>
<evidence type="ECO:0000256" key="1">
    <source>
        <dbReference type="SAM" id="Phobius"/>
    </source>
</evidence>
<keyword evidence="1" id="KW-0812">Transmembrane</keyword>
<organism evidence="2 3">
    <name type="scientific">Rhizoclosmatium globosum</name>
    <dbReference type="NCBI Taxonomy" id="329046"/>
    <lineage>
        <taxon>Eukaryota</taxon>
        <taxon>Fungi</taxon>
        <taxon>Fungi incertae sedis</taxon>
        <taxon>Chytridiomycota</taxon>
        <taxon>Chytridiomycota incertae sedis</taxon>
        <taxon>Chytridiomycetes</taxon>
        <taxon>Chytridiales</taxon>
        <taxon>Chytriomycetaceae</taxon>
        <taxon>Rhizoclosmatium</taxon>
    </lineage>
</organism>
<keyword evidence="3" id="KW-1185">Reference proteome</keyword>
<evidence type="ECO:0000313" key="3">
    <source>
        <dbReference type="Proteomes" id="UP000193642"/>
    </source>
</evidence>
<name>A0A1Y2C088_9FUNG</name>
<feature type="transmembrane region" description="Helical" evidence="1">
    <location>
        <begin position="99"/>
        <end position="120"/>
    </location>
</feature>
<feature type="transmembrane region" description="Helical" evidence="1">
    <location>
        <begin position="28"/>
        <end position="48"/>
    </location>
</feature>
<dbReference type="EMBL" id="MCGO01000035">
    <property type="protein sequence ID" value="ORY40452.1"/>
    <property type="molecule type" value="Genomic_DNA"/>
</dbReference>
<feature type="transmembrane region" description="Helical" evidence="1">
    <location>
        <begin position="146"/>
        <end position="169"/>
    </location>
</feature>
<reference evidence="2 3" key="1">
    <citation type="submission" date="2016-07" db="EMBL/GenBank/DDBJ databases">
        <title>Pervasive Adenine N6-methylation of Active Genes in Fungi.</title>
        <authorList>
            <consortium name="DOE Joint Genome Institute"/>
            <person name="Mondo S.J."/>
            <person name="Dannebaum R.O."/>
            <person name="Kuo R.C."/>
            <person name="Labutti K."/>
            <person name="Haridas S."/>
            <person name="Kuo A."/>
            <person name="Salamov A."/>
            <person name="Ahrendt S.R."/>
            <person name="Lipzen A."/>
            <person name="Sullivan W."/>
            <person name="Andreopoulos W.B."/>
            <person name="Clum A."/>
            <person name="Lindquist E."/>
            <person name="Daum C."/>
            <person name="Ramamoorthy G.K."/>
            <person name="Gryganskyi A."/>
            <person name="Culley D."/>
            <person name="Magnuson J.K."/>
            <person name="James T.Y."/>
            <person name="O'Malley M.A."/>
            <person name="Stajich J.E."/>
            <person name="Spatafora J.W."/>
            <person name="Visel A."/>
            <person name="Grigoriev I.V."/>
        </authorList>
    </citation>
    <scope>NUCLEOTIDE SEQUENCE [LARGE SCALE GENOMIC DNA]</scope>
    <source>
        <strain evidence="2 3">JEL800</strain>
    </source>
</reference>
<sequence>MGCLLNLVVVITSLRARNVVYKEMQDKLLGFLVFIFFLWSLFSSLRGFMNLFHPVFTIEFVKVLNSLFMIFIFAVNLALGVERYFIVSKASDVERRNGMIAVGFTFFLFTILLIMGYLSLKSDSDAKTNLEVETEISTFFDILQPVILITFWCILILMTCAIYAGTYFVSKRLLEQSLVRRPELIPIYSRKVLGSSFVMGMSIFIAYAPMFIFTLLDSDQKLLAVDRAAKIRMQVANFFLAADVIITPCKLPTPSDIFSYNTQLLYYIFDQRQDKLS</sequence>
<evidence type="ECO:0000313" key="2">
    <source>
        <dbReference type="EMBL" id="ORY40452.1"/>
    </source>
</evidence>